<protein>
    <submittedName>
        <fullName evidence="3">FAD-dependent monooxygenase</fullName>
    </submittedName>
</protein>
<dbReference type="AlphaFoldDB" id="A0AB39TBT0"/>
<dbReference type="PANTHER" id="PTHR46865:SF2">
    <property type="entry name" value="MONOOXYGENASE"/>
    <property type="match status" value="1"/>
</dbReference>
<dbReference type="Gene3D" id="3.30.9.10">
    <property type="entry name" value="D-Amino Acid Oxidase, subunit A, domain 2"/>
    <property type="match status" value="1"/>
</dbReference>
<dbReference type="Pfam" id="PF01494">
    <property type="entry name" value="FAD_binding_3"/>
    <property type="match status" value="1"/>
</dbReference>
<organism evidence="3">
    <name type="scientific">Streptomyces sp. Y1</name>
    <dbReference type="NCBI Taxonomy" id="3238634"/>
    <lineage>
        <taxon>Bacteria</taxon>
        <taxon>Bacillati</taxon>
        <taxon>Actinomycetota</taxon>
        <taxon>Actinomycetes</taxon>
        <taxon>Kitasatosporales</taxon>
        <taxon>Streptomycetaceae</taxon>
        <taxon>Streptomyces</taxon>
    </lineage>
</organism>
<feature type="region of interest" description="Disordered" evidence="1">
    <location>
        <begin position="372"/>
        <end position="395"/>
    </location>
</feature>
<reference evidence="3" key="1">
    <citation type="submission" date="2024-07" db="EMBL/GenBank/DDBJ databases">
        <authorList>
            <person name="Yu S.T."/>
        </authorList>
    </citation>
    <scope>NUCLEOTIDE SEQUENCE</scope>
    <source>
        <strain evidence="3">Y1</strain>
    </source>
</reference>
<proteinExistence type="predicted"/>
<dbReference type="GO" id="GO:0071949">
    <property type="term" value="F:FAD binding"/>
    <property type="evidence" value="ECO:0007669"/>
    <property type="project" value="InterPro"/>
</dbReference>
<sequence>MKTSPKTAPRTAPRTAPKTAPRTVLISGGGIAGCALAALLARRGFAPTVVERAPGLRDGGQAVDVRGVALEVVDRLGVLGPVREHRTRMRGMSVLDGEGREVHRSTDSTYSSGRLDGDDVELLRDDLVRILHGRAAEEGAEFVFGDAVTALDQDEDGVLARFGQAGPRRFDLVVGADGLHSAVRRLAFGPEERFATHLGLHLALFSAENFLGLEDWQLWLRDGGIGFGIYPARGNTELRIGFGFAAGPLPDGPTPHARSGPEADRALVAERMAALRWERERLLRALADAPDLTCFPMTQIHLDRWSRGRVTLLGDAGSCPSPLSGQGTSLALVGAHVLADALAGCGGDHRAAFAAYEERLRPFVRLNQALATENPGGPASEESVERAKNAITLDA</sequence>
<dbReference type="InterPro" id="IPR051704">
    <property type="entry name" value="FAD_aromatic-hydroxylase"/>
</dbReference>
<dbReference type="GO" id="GO:0004497">
    <property type="term" value="F:monooxygenase activity"/>
    <property type="evidence" value="ECO:0007669"/>
    <property type="project" value="UniProtKB-KW"/>
</dbReference>
<accession>A0AB39TBT0</accession>
<dbReference type="SUPFAM" id="SSF51905">
    <property type="entry name" value="FAD/NAD(P)-binding domain"/>
    <property type="match status" value="1"/>
</dbReference>
<evidence type="ECO:0000259" key="2">
    <source>
        <dbReference type="Pfam" id="PF01494"/>
    </source>
</evidence>
<evidence type="ECO:0000256" key="1">
    <source>
        <dbReference type="SAM" id="MobiDB-lite"/>
    </source>
</evidence>
<dbReference type="PANTHER" id="PTHR46865">
    <property type="entry name" value="OXIDOREDUCTASE-RELATED"/>
    <property type="match status" value="1"/>
</dbReference>
<gene>
    <name evidence="3" type="ORF">AB2U05_05685</name>
</gene>
<feature type="domain" description="FAD-binding" evidence="2">
    <location>
        <begin position="23"/>
        <end position="364"/>
    </location>
</feature>
<dbReference type="RefSeq" id="WP_078859665.1">
    <property type="nucleotide sequence ID" value="NZ_CP163445.1"/>
</dbReference>
<dbReference type="InterPro" id="IPR002938">
    <property type="entry name" value="FAD-bd"/>
</dbReference>
<feature type="region of interest" description="Disordered" evidence="1">
    <location>
        <begin position="1"/>
        <end position="21"/>
    </location>
</feature>
<dbReference type="Gene3D" id="3.50.50.60">
    <property type="entry name" value="FAD/NAD(P)-binding domain"/>
    <property type="match status" value="1"/>
</dbReference>
<dbReference type="PRINTS" id="PR00420">
    <property type="entry name" value="RNGMNOXGNASE"/>
</dbReference>
<dbReference type="InterPro" id="IPR036188">
    <property type="entry name" value="FAD/NAD-bd_sf"/>
</dbReference>
<evidence type="ECO:0000313" key="3">
    <source>
        <dbReference type="EMBL" id="XDQ78000.1"/>
    </source>
</evidence>
<dbReference type="EMBL" id="CP163445">
    <property type="protein sequence ID" value="XDQ78000.1"/>
    <property type="molecule type" value="Genomic_DNA"/>
</dbReference>
<dbReference type="PROSITE" id="PS51257">
    <property type="entry name" value="PROKAR_LIPOPROTEIN"/>
    <property type="match status" value="1"/>
</dbReference>
<name>A0AB39TBT0_9ACTN</name>
<keyword evidence="3" id="KW-0503">Monooxygenase</keyword>
<keyword evidence="3" id="KW-0560">Oxidoreductase</keyword>